<evidence type="ECO:0000313" key="2">
    <source>
        <dbReference type="EMBL" id="CAF4239759.1"/>
    </source>
</evidence>
<feature type="region of interest" description="Disordered" evidence="1">
    <location>
        <begin position="1"/>
        <end position="34"/>
    </location>
</feature>
<evidence type="ECO:0000313" key="3">
    <source>
        <dbReference type="Proteomes" id="UP000663844"/>
    </source>
</evidence>
<reference evidence="2" key="1">
    <citation type="submission" date="2021-02" db="EMBL/GenBank/DDBJ databases">
        <authorList>
            <person name="Nowell W R."/>
        </authorList>
    </citation>
    <scope>NUCLEOTIDE SEQUENCE</scope>
</reference>
<name>A0A820DYB9_9BILA</name>
<protein>
    <submittedName>
        <fullName evidence="2">Uncharacterized protein</fullName>
    </submittedName>
</protein>
<comment type="caution">
    <text evidence="2">The sequence shown here is derived from an EMBL/GenBank/DDBJ whole genome shotgun (WGS) entry which is preliminary data.</text>
</comment>
<organism evidence="2 3">
    <name type="scientific">Adineta steineri</name>
    <dbReference type="NCBI Taxonomy" id="433720"/>
    <lineage>
        <taxon>Eukaryota</taxon>
        <taxon>Metazoa</taxon>
        <taxon>Spiralia</taxon>
        <taxon>Gnathifera</taxon>
        <taxon>Rotifera</taxon>
        <taxon>Eurotatoria</taxon>
        <taxon>Bdelloidea</taxon>
        <taxon>Adinetida</taxon>
        <taxon>Adinetidae</taxon>
        <taxon>Adineta</taxon>
    </lineage>
</organism>
<feature type="non-terminal residue" evidence="2">
    <location>
        <position position="89"/>
    </location>
</feature>
<accession>A0A820DYB9</accession>
<gene>
    <name evidence="2" type="ORF">OXD698_LOCUS42856</name>
</gene>
<sequence length="89" mass="9908">MYGIVNKVPNVPTYDTGRRRPKTLPAWHDEAEDRSGRGQKGYMLIINMKKGANSILFNSTIDGLSVGSIYEFSAYLANVVRLDNPTETS</sequence>
<dbReference type="Proteomes" id="UP000663844">
    <property type="component" value="Unassembled WGS sequence"/>
</dbReference>
<evidence type="ECO:0000256" key="1">
    <source>
        <dbReference type="SAM" id="MobiDB-lite"/>
    </source>
</evidence>
<dbReference type="EMBL" id="CAJOAZ010011619">
    <property type="protein sequence ID" value="CAF4239759.1"/>
    <property type="molecule type" value="Genomic_DNA"/>
</dbReference>
<proteinExistence type="predicted"/>
<dbReference type="AlphaFoldDB" id="A0A820DYB9"/>